<reference evidence="1" key="1">
    <citation type="submission" date="2020-05" db="EMBL/GenBank/DDBJ databases">
        <title>Large-scale comparative analyses of tick genomes elucidate their genetic diversity and vector capacities.</title>
        <authorList>
            <person name="Jia N."/>
            <person name="Wang J."/>
            <person name="Shi W."/>
            <person name="Du L."/>
            <person name="Sun Y."/>
            <person name="Zhan W."/>
            <person name="Jiang J."/>
            <person name="Wang Q."/>
            <person name="Zhang B."/>
            <person name="Ji P."/>
            <person name="Sakyi L.B."/>
            <person name="Cui X."/>
            <person name="Yuan T."/>
            <person name="Jiang B."/>
            <person name="Yang W."/>
            <person name="Lam T.T.-Y."/>
            <person name="Chang Q."/>
            <person name="Ding S."/>
            <person name="Wang X."/>
            <person name="Zhu J."/>
            <person name="Ruan X."/>
            <person name="Zhao L."/>
            <person name="Wei J."/>
            <person name="Que T."/>
            <person name="Du C."/>
            <person name="Cheng J."/>
            <person name="Dai P."/>
            <person name="Han X."/>
            <person name="Huang E."/>
            <person name="Gao Y."/>
            <person name="Liu J."/>
            <person name="Shao H."/>
            <person name="Ye R."/>
            <person name="Li L."/>
            <person name="Wei W."/>
            <person name="Wang X."/>
            <person name="Wang C."/>
            <person name="Yang T."/>
            <person name="Huo Q."/>
            <person name="Li W."/>
            <person name="Guo W."/>
            <person name="Chen H."/>
            <person name="Zhou L."/>
            <person name="Ni X."/>
            <person name="Tian J."/>
            <person name="Zhou Y."/>
            <person name="Sheng Y."/>
            <person name="Liu T."/>
            <person name="Pan Y."/>
            <person name="Xia L."/>
            <person name="Li J."/>
            <person name="Zhao F."/>
            <person name="Cao W."/>
        </authorList>
    </citation>
    <scope>NUCLEOTIDE SEQUENCE</scope>
    <source>
        <strain evidence="1">Dsil-2018</strain>
    </source>
</reference>
<gene>
    <name evidence="1" type="ORF">HPB49_016374</name>
</gene>
<name>A0ACB8DQ88_DERSI</name>
<dbReference type="EMBL" id="CM023479">
    <property type="protein sequence ID" value="KAH7974511.1"/>
    <property type="molecule type" value="Genomic_DNA"/>
</dbReference>
<accession>A0ACB8DQ88</accession>
<dbReference type="Proteomes" id="UP000821865">
    <property type="component" value="Chromosome 10"/>
</dbReference>
<evidence type="ECO:0000313" key="1">
    <source>
        <dbReference type="EMBL" id="KAH7974511.1"/>
    </source>
</evidence>
<evidence type="ECO:0000313" key="2">
    <source>
        <dbReference type="Proteomes" id="UP000821865"/>
    </source>
</evidence>
<organism evidence="1 2">
    <name type="scientific">Dermacentor silvarum</name>
    <name type="common">Tick</name>
    <dbReference type="NCBI Taxonomy" id="543639"/>
    <lineage>
        <taxon>Eukaryota</taxon>
        <taxon>Metazoa</taxon>
        <taxon>Ecdysozoa</taxon>
        <taxon>Arthropoda</taxon>
        <taxon>Chelicerata</taxon>
        <taxon>Arachnida</taxon>
        <taxon>Acari</taxon>
        <taxon>Parasitiformes</taxon>
        <taxon>Ixodida</taxon>
        <taxon>Ixodoidea</taxon>
        <taxon>Ixodidae</taxon>
        <taxon>Rhipicephalinae</taxon>
        <taxon>Dermacentor</taxon>
    </lineage>
</organism>
<keyword evidence="2" id="KW-1185">Reference proteome</keyword>
<sequence>MFNGNESTGSKAAYLLWHAVVSGVQEFNVPEGEFSPLHFETCRKSLFPRQALWDLLKVEILTYKEKDAQGTNIFAAIKDTAHKHFKESAIFDAEDLNKLDEFFKKVELVTPAAVNKAPIPVPEVTHDFAQNVLKANAFEVNISAARLSILSATRMYTYRDVFIVEDRYIPLSTTSCSYIRTGLPSESHLPNMALLGALLAESLWGMALYSYKVELKDCGQHPKATRVLR</sequence>
<protein>
    <submittedName>
        <fullName evidence="1">Uncharacterized protein</fullName>
    </submittedName>
</protein>
<comment type="caution">
    <text evidence="1">The sequence shown here is derived from an EMBL/GenBank/DDBJ whole genome shotgun (WGS) entry which is preliminary data.</text>
</comment>
<proteinExistence type="predicted"/>